<dbReference type="InterPro" id="IPR015943">
    <property type="entry name" value="WD40/YVTN_repeat-like_dom_sf"/>
</dbReference>
<feature type="transmembrane region" description="Helical" evidence="1">
    <location>
        <begin position="12"/>
        <end position="33"/>
    </location>
</feature>
<keyword evidence="1" id="KW-1133">Transmembrane helix</keyword>
<dbReference type="EMBL" id="NMQW01000034">
    <property type="protein sequence ID" value="OXM84105.1"/>
    <property type="molecule type" value="Genomic_DNA"/>
</dbReference>
<organism evidence="2 3">
    <name type="scientific">Paenibacillus rigui</name>
    <dbReference type="NCBI Taxonomy" id="554312"/>
    <lineage>
        <taxon>Bacteria</taxon>
        <taxon>Bacillati</taxon>
        <taxon>Bacillota</taxon>
        <taxon>Bacilli</taxon>
        <taxon>Bacillales</taxon>
        <taxon>Paenibacillaceae</taxon>
        <taxon>Paenibacillus</taxon>
    </lineage>
</organism>
<evidence type="ECO:0000256" key="1">
    <source>
        <dbReference type="SAM" id="Phobius"/>
    </source>
</evidence>
<gene>
    <name evidence="2" type="ORF">CF651_21940</name>
</gene>
<protein>
    <submittedName>
        <fullName evidence="2">Uncharacterized protein</fullName>
    </submittedName>
</protein>
<dbReference type="AlphaFoldDB" id="A0A229ULD8"/>
<evidence type="ECO:0000313" key="2">
    <source>
        <dbReference type="EMBL" id="OXM84105.1"/>
    </source>
</evidence>
<dbReference type="Proteomes" id="UP000215509">
    <property type="component" value="Unassembled WGS sequence"/>
</dbReference>
<name>A0A229ULD8_9BACL</name>
<evidence type="ECO:0000313" key="3">
    <source>
        <dbReference type="Proteomes" id="UP000215509"/>
    </source>
</evidence>
<dbReference type="SUPFAM" id="SSF82171">
    <property type="entry name" value="DPP6 N-terminal domain-like"/>
    <property type="match status" value="1"/>
</dbReference>
<keyword evidence="1" id="KW-0812">Transmembrane</keyword>
<keyword evidence="1" id="KW-0472">Membrane</keyword>
<comment type="caution">
    <text evidence="2">The sequence shown here is derived from an EMBL/GenBank/DDBJ whole genome shotgun (WGS) entry which is preliminary data.</text>
</comment>
<proteinExistence type="predicted"/>
<dbReference type="Gene3D" id="2.130.10.10">
    <property type="entry name" value="YVTN repeat-like/Quinoprotein amine dehydrogenase"/>
    <property type="match status" value="1"/>
</dbReference>
<reference evidence="2 3" key="1">
    <citation type="submission" date="2017-07" db="EMBL/GenBank/DDBJ databases">
        <title>Genome sequencing and assembly of Paenibacillus rigui.</title>
        <authorList>
            <person name="Mayilraj S."/>
        </authorList>
    </citation>
    <scope>NUCLEOTIDE SEQUENCE [LARGE SCALE GENOMIC DNA]</scope>
    <source>
        <strain evidence="2 3">JCM 16352</strain>
    </source>
</reference>
<accession>A0A229ULD8</accession>
<sequence>MGKWNYRSVNPYIWLISGIMLLSGLFFIIYTTVLPTSQRPPRQVDAANAVEVSAKVLHAAESYRVLEQFQARNPMLPQHSFGALQLARSKAAKGIQALVKKAHILDTYVTPDGAQAVYFVQRNEMQSPHAWTQIDVLTMAPETQQIDQEPIGYIYGEDTEAVAQSTLLCGFISKDEFLYTTVANADQEWVYVVNKFNMTQKTVTPVLELFRYEPLTAVTGGSQPKAPVLYKAVLTPDKKHLLIRDSMNGITSYTLETGTKKGIIPGSNERRSGEQFEVVGESGIALYNANRFQSDIWWIDTQTGSAKQPFSSEQGLIEVGMDANGKVMYYNFTYDRNPANLLIGPDQSLLLSYGVQVLDTGGHPLKRFSLPKDSKERLEFGGYSETKKAVLLHKYTLATNKEGRTYKKTSGWLFGDMNTGAMTALNRLDVPDSWDKSDVVVGKATLEPYSQAAEEQVFANYLDNSYYMCRWKTKQMIQRQDEDVIIYADEPSKRVFVSSFTRPDLVVAAFNYKKYNWDNKAFSWLNGHWMSRHQIQPEGDKVYLFQIN</sequence>
<dbReference type="OrthoDB" id="2500450at2"/>
<keyword evidence="3" id="KW-1185">Reference proteome</keyword>
<dbReference type="RefSeq" id="WP_094017020.1">
    <property type="nucleotide sequence ID" value="NZ_NMQW01000034.1"/>
</dbReference>